<dbReference type="PATRIC" id="fig|243231.5.peg.1601"/>
<evidence type="ECO:0000256" key="5">
    <source>
        <dbReference type="ARBA" id="ARBA00022989"/>
    </source>
</evidence>
<dbReference type="HOGENOM" id="CLU_037945_1_1_7"/>
<feature type="domain" description="Mechanosensitive ion channel MscS" evidence="8">
    <location>
        <begin position="105"/>
        <end position="170"/>
    </location>
</feature>
<evidence type="ECO:0000256" key="1">
    <source>
        <dbReference type="ARBA" id="ARBA00004651"/>
    </source>
</evidence>
<keyword evidence="6 7" id="KW-0472">Membrane</keyword>
<dbReference type="InParanoid" id="Q74CW4"/>
<comment type="subcellular location">
    <subcellularLocation>
        <location evidence="1">Cell membrane</location>
        <topology evidence="1">Multi-pass membrane protein</topology>
    </subcellularLocation>
</comment>
<dbReference type="Gene3D" id="1.10.287.1260">
    <property type="match status" value="1"/>
</dbReference>
<dbReference type="SUPFAM" id="SSF82861">
    <property type="entry name" value="Mechanosensitive channel protein MscS (YggB), transmembrane region"/>
    <property type="match status" value="1"/>
</dbReference>
<keyword evidence="3" id="KW-1003">Cell membrane</keyword>
<feature type="transmembrane region" description="Helical" evidence="7">
    <location>
        <begin position="56"/>
        <end position="81"/>
    </location>
</feature>
<reference evidence="9 10" key="1">
    <citation type="journal article" date="2003" name="Science">
        <title>Genome of Geobacter sulfurreducens: metal reduction in subsurface environments.</title>
        <authorList>
            <person name="Methe B.A."/>
            <person name="Nelson K.E."/>
            <person name="Eisen J.A."/>
            <person name="Paulsen I.T."/>
            <person name="Nelson W."/>
            <person name="Heidelberg J.F."/>
            <person name="Wu D."/>
            <person name="Wu M."/>
            <person name="Ward N."/>
            <person name="Beanan M.J."/>
            <person name="Dodson R.J."/>
            <person name="Madupu R."/>
            <person name="Brinkac L.M."/>
            <person name="Daugherty S.C."/>
            <person name="DeBoy R.T."/>
            <person name="Durkin A.S."/>
            <person name="Gwinn M."/>
            <person name="Kolonay J.F."/>
            <person name="Sullivan S.A."/>
            <person name="Haft D.H."/>
            <person name="Selengut J."/>
            <person name="Davidsen T.M."/>
            <person name="Zafar N."/>
            <person name="White O."/>
            <person name="Tran B."/>
            <person name="Romero C."/>
            <person name="Forberger H.A."/>
            <person name="Weidman J."/>
            <person name="Khouri H."/>
            <person name="Feldblyum T.V."/>
            <person name="Utterback T.R."/>
            <person name="Van Aken S.E."/>
            <person name="Lovley D.R."/>
            <person name="Fraser C.M."/>
        </authorList>
    </citation>
    <scope>NUCLEOTIDE SEQUENCE [LARGE SCALE GENOMIC DNA]</scope>
    <source>
        <strain evidence="10">ATCC 51573 / DSM 12127 / PCA</strain>
    </source>
</reference>
<dbReference type="Gene3D" id="3.30.70.100">
    <property type="match status" value="1"/>
</dbReference>
<reference evidence="9 10" key="2">
    <citation type="journal article" date="2012" name="BMC Genomics">
        <title>Comparative genomic analysis of Geobacter sulfurreducens KN400, a strain with enhanced capacity for extracellular electron transfer and electricity production.</title>
        <authorList>
            <person name="Butler J.E."/>
            <person name="Young N.D."/>
            <person name="Aklujkar M."/>
            <person name="Lovley D.R."/>
        </authorList>
    </citation>
    <scope>NUCLEOTIDE SEQUENCE [LARGE SCALE GENOMIC DNA]</scope>
    <source>
        <strain evidence="10">ATCC 51573 / DSM 12127 / PCA</strain>
    </source>
</reference>
<dbReference type="GO" id="GO:0008381">
    <property type="term" value="F:mechanosensitive monoatomic ion channel activity"/>
    <property type="evidence" value="ECO:0007669"/>
    <property type="project" value="InterPro"/>
</dbReference>
<dbReference type="Pfam" id="PF00924">
    <property type="entry name" value="MS_channel_2nd"/>
    <property type="match status" value="1"/>
</dbReference>
<keyword evidence="5 7" id="KW-1133">Transmembrane helix</keyword>
<comment type="similarity">
    <text evidence="2">Belongs to the MscS (TC 1.A.23) family.</text>
</comment>
<evidence type="ECO:0000256" key="3">
    <source>
        <dbReference type="ARBA" id="ARBA00022475"/>
    </source>
</evidence>
<feature type="transmembrane region" description="Helical" evidence="7">
    <location>
        <begin position="12"/>
        <end position="36"/>
    </location>
</feature>
<evidence type="ECO:0000256" key="4">
    <source>
        <dbReference type="ARBA" id="ARBA00022692"/>
    </source>
</evidence>
<dbReference type="OrthoDB" id="9784565at2"/>
<dbReference type="Proteomes" id="UP000000577">
    <property type="component" value="Chromosome"/>
</dbReference>
<dbReference type="InterPro" id="IPR011014">
    <property type="entry name" value="MscS_channel_TM-2"/>
</dbReference>
<dbReference type="EnsemblBacteria" id="AAR34931">
    <property type="protein sequence ID" value="AAR34931"/>
    <property type="gene ID" value="GSU1557"/>
</dbReference>
<protein>
    <submittedName>
        <fullName evidence="9">Mechanosensitive ion channel family protein</fullName>
    </submittedName>
</protein>
<dbReference type="InterPro" id="IPR023408">
    <property type="entry name" value="MscS_beta-dom_sf"/>
</dbReference>
<dbReference type="GO" id="GO:0005886">
    <property type="term" value="C:plasma membrane"/>
    <property type="evidence" value="ECO:0007669"/>
    <property type="project" value="UniProtKB-SubCell"/>
</dbReference>
<gene>
    <name evidence="9" type="ordered locus">GSU1557</name>
</gene>
<dbReference type="KEGG" id="gsu:GSU1557"/>
<evidence type="ECO:0000256" key="6">
    <source>
        <dbReference type="ARBA" id="ARBA00023136"/>
    </source>
</evidence>
<keyword evidence="10" id="KW-1185">Reference proteome</keyword>
<dbReference type="PANTHER" id="PTHR30221">
    <property type="entry name" value="SMALL-CONDUCTANCE MECHANOSENSITIVE CHANNEL"/>
    <property type="match status" value="1"/>
</dbReference>
<keyword evidence="4 7" id="KW-0812">Transmembrane</keyword>
<dbReference type="SUPFAM" id="SSF50182">
    <property type="entry name" value="Sm-like ribonucleoproteins"/>
    <property type="match status" value="1"/>
</dbReference>
<dbReference type="RefSeq" id="WP_010942204.1">
    <property type="nucleotide sequence ID" value="NC_002939.5"/>
</dbReference>
<name>Q74CW4_GEOSL</name>
<evidence type="ECO:0000259" key="8">
    <source>
        <dbReference type="Pfam" id="PF00924"/>
    </source>
</evidence>
<dbReference type="Gene3D" id="2.30.30.60">
    <property type="match status" value="1"/>
</dbReference>
<dbReference type="InterPro" id="IPR045275">
    <property type="entry name" value="MscS_archaea/bacteria_type"/>
</dbReference>
<dbReference type="eggNOG" id="COG0668">
    <property type="taxonomic scope" value="Bacteria"/>
</dbReference>
<sequence>MDTMGQYQQLVVTYATVIGTKIIAAILFWVVGRWLIHLVQRMLHQVLEKQKVDPSLMRYLGNFLGVALNIVLVVAILGYFGVQTTTFAALVAGVGIAIGAAWGGLLSNLAAGAFLLVLRPFKVGDFVTAGGITGTVNEIGLFVTAINTPDNVMTMVGNAKIFNDTIQNFTINDYRRVELKCQLAGSADHVAAMALLREKLATVPNVLTTPAVDVEILDFTLVGPVLAVRPYCHNDHYWQVYFDGNRTIREALAAAGFPAPMPAQVVLVQSPQGG</sequence>
<feature type="transmembrane region" description="Helical" evidence="7">
    <location>
        <begin position="87"/>
        <end position="118"/>
    </location>
</feature>
<dbReference type="STRING" id="243231.GSU1557"/>
<dbReference type="EMBL" id="AE017180">
    <property type="protein sequence ID" value="AAR34931.1"/>
    <property type="molecule type" value="Genomic_DNA"/>
</dbReference>
<evidence type="ECO:0000256" key="2">
    <source>
        <dbReference type="ARBA" id="ARBA00008017"/>
    </source>
</evidence>
<dbReference type="InterPro" id="IPR010920">
    <property type="entry name" value="LSM_dom_sf"/>
</dbReference>
<proteinExistence type="inferred from homology"/>
<dbReference type="AlphaFoldDB" id="Q74CW4"/>
<dbReference type="SUPFAM" id="SSF82689">
    <property type="entry name" value="Mechanosensitive channel protein MscS (YggB), C-terminal domain"/>
    <property type="match status" value="1"/>
</dbReference>
<accession>Q74CW4</accession>
<evidence type="ECO:0000313" key="9">
    <source>
        <dbReference type="EMBL" id="AAR34931.1"/>
    </source>
</evidence>
<dbReference type="SMR" id="Q74CW4"/>
<dbReference type="InterPro" id="IPR006685">
    <property type="entry name" value="MscS_channel_2nd"/>
</dbReference>
<evidence type="ECO:0000256" key="7">
    <source>
        <dbReference type="SAM" id="Phobius"/>
    </source>
</evidence>
<evidence type="ECO:0000313" key="10">
    <source>
        <dbReference type="Proteomes" id="UP000000577"/>
    </source>
</evidence>
<dbReference type="InterPro" id="IPR011066">
    <property type="entry name" value="MscS_channel_C_sf"/>
</dbReference>
<dbReference type="PANTHER" id="PTHR30221:SF3">
    <property type="entry name" value="SMALL-CONDUCTANCE MECHANOSENSITIVE CHANNEL"/>
    <property type="match status" value="1"/>
</dbReference>
<organism evidence="9 10">
    <name type="scientific">Geobacter sulfurreducens (strain ATCC 51573 / DSM 12127 / PCA)</name>
    <dbReference type="NCBI Taxonomy" id="243231"/>
    <lineage>
        <taxon>Bacteria</taxon>
        <taxon>Pseudomonadati</taxon>
        <taxon>Thermodesulfobacteriota</taxon>
        <taxon>Desulfuromonadia</taxon>
        <taxon>Geobacterales</taxon>
        <taxon>Geobacteraceae</taxon>
        <taxon>Geobacter</taxon>
    </lineage>
</organism>